<dbReference type="GO" id="GO:0060320">
    <property type="term" value="P:rejection of self pollen"/>
    <property type="evidence" value="ECO:0007669"/>
    <property type="project" value="UniProtKB-KW"/>
</dbReference>
<feature type="signal peptide" evidence="6">
    <location>
        <begin position="1"/>
        <end position="26"/>
    </location>
</feature>
<dbReference type="PANTHER" id="PTHR31232">
    <property type="match status" value="1"/>
</dbReference>
<name>A0A118JZS1_CYNCS</name>
<dbReference type="Proteomes" id="UP000243975">
    <property type="component" value="Unassembled WGS sequence"/>
</dbReference>
<evidence type="ECO:0000256" key="6">
    <source>
        <dbReference type="RuleBase" id="RU367044"/>
    </source>
</evidence>
<evidence type="ECO:0000313" key="7">
    <source>
        <dbReference type="EMBL" id="KVI00328.1"/>
    </source>
</evidence>
<keyword evidence="5 6" id="KW-0732">Signal</keyword>
<dbReference type="InterPro" id="IPR010264">
    <property type="entry name" value="Self-incomp_S1"/>
</dbReference>
<dbReference type="Gramene" id="KVI00328">
    <property type="protein sequence ID" value="KVI00328"/>
    <property type="gene ID" value="Ccrd_021447"/>
</dbReference>
<dbReference type="Pfam" id="PF05938">
    <property type="entry name" value="Self-incomp_S1"/>
    <property type="match status" value="1"/>
</dbReference>
<comment type="similarity">
    <text evidence="2 6">Belongs to the plant self-incompatibility (S1) protein family.</text>
</comment>
<comment type="caution">
    <text evidence="7">The sequence shown here is derived from an EMBL/GenBank/DDBJ whole genome shotgun (WGS) entry which is preliminary data.</text>
</comment>
<keyword evidence="3 6" id="KW-0713">Self-incompatibility</keyword>
<feature type="chain" id="PRO_5025094301" description="S-protein homolog" evidence="6">
    <location>
        <begin position="27"/>
        <end position="162"/>
    </location>
</feature>
<dbReference type="STRING" id="59895.A0A118JZS1"/>
<keyword evidence="8" id="KW-1185">Reference proteome</keyword>
<evidence type="ECO:0000256" key="1">
    <source>
        <dbReference type="ARBA" id="ARBA00004613"/>
    </source>
</evidence>
<evidence type="ECO:0000256" key="4">
    <source>
        <dbReference type="ARBA" id="ARBA00022525"/>
    </source>
</evidence>
<reference evidence="7 8" key="1">
    <citation type="journal article" date="2016" name="Sci. Rep.">
        <title>The genome sequence of the outbreeding globe artichoke constructed de novo incorporating a phase-aware low-pass sequencing strategy of F1 progeny.</title>
        <authorList>
            <person name="Scaglione D."/>
            <person name="Reyes-Chin-Wo S."/>
            <person name="Acquadro A."/>
            <person name="Froenicke L."/>
            <person name="Portis E."/>
            <person name="Beitel C."/>
            <person name="Tirone M."/>
            <person name="Mauro R."/>
            <person name="Lo Monaco A."/>
            <person name="Mauromicale G."/>
            <person name="Faccioli P."/>
            <person name="Cattivelli L."/>
            <person name="Rieseberg L."/>
            <person name="Michelmore R."/>
            <person name="Lanteri S."/>
        </authorList>
    </citation>
    <scope>NUCLEOTIDE SEQUENCE [LARGE SCALE GENOMIC DNA]</scope>
    <source>
        <strain evidence="7">2C</strain>
    </source>
</reference>
<evidence type="ECO:0000256" key="5">
    <source>
        <dbReference type="ARBA" id="ARBA00022729"/>
    </source>
</evidence>
<evidence type="ECO:0000256" key="3">
    <source>
        <dbReference type="ARBA" id="ARBA00022471"/>
    </source>
</evidence>
<gene>
    <name evidence="7" type="ORF">Ccrd_021447</name>
</gene>
<organism evidence="7 8">
    <name type="scientific">Cynara cardunculus var. scolymus</name>
    <name type="common">Globe artichoke</name>
    <name type="synonym">Cynara scolymus</name>
    <dbReference type="NCBI Taxonomy" id="59895"/>
    <lineage>
        <taxon>Eukaryota</taxon>
        <taxon>Viridiplantae</taxon>
        <taxon>Streptophyta</taxon>
        <taxon>Embryophyta</taxon>
        <taxon>Tracheophyta</taxon>
        <taxon>Spermatophyta</taxon>
        <taxon>Magnoliopsida</taxon>
        <taxon>eudicotyledons</taxon>
        <taxon>Gunneridae</taxon>
        <taxon>Pentapetalae</taxon>
        <taxon>asterids</taxon>
        <taxon>campanulids</taxon>
        <taxon>Asterales</taxon>
        <taxon>Asteraceae</taxon>
        <taxon>Carduoideae</taxon>
        <taxon>Cardueae</taxon>
        <taxon>Carduinae</taxon>
        <taxon>Cynara</taxon>
    </lineage>
</organism>
<dbReference type="AlphaFoldDB" id="A0A118JZS1"/>
<dbReference type="GO" id="GO:0005576">
    <property type="term" value="C:extracellular region"/>
    <property type="evidence" value="ECO:0007669"/>
    <property type="project" value="UniProtKB-SubCell"/>
</dbReference>
<accession>A0A118JZS1</accession>
<proteinExistence type="inferred from homology"/>
<protein>
    <recommendedName>
        <fullName evidence="6">S-protein homolog</fullName>
    </recommendedName>
</protein>
<evidence type="ECO:0000256" key="2">
    <source>
        <dbReference type="ARBA" id="ARBA00005581"/>
    </source>
</evidence>
<comment type="subcellular location">
    <subcellularLocation>
        <location evidence="1 6">Secreted</location>
    </subcellularLocation>
</comment>
<dbReference type="OMA" id="HTLAPNE"/>
<evidence type="ECO:0000313" key="8">
    <source>
        <dbReference type="Proteomes" id="UP000243975"/>
    </source>
</evidence>
<sequence length="162" mass="18751">MMEKPCSFSFIFFTTFLCIIISVAESCTFTQGYSVIVINDNINEKVQVHCKSKDNDIGLKSIGLKESVAWSFCDNINFPSTLFYCNFQLGKKHQVFDVYNRDVGRSCKKGPKGDRRLCRWYIRHDGFYMIGMEGSQDVKKYDWKVGQARSNSTYKGSKRREP</sequence>
<dbReference type="PANTHER" id="PTHR31232:SF172">
    <property type="entry name" value="S-PROTEIN HOMOLOG"/>
    <property type="match status" value="1"/>
</dbReference>
<keyword evidence="4 6" id="KW-0964">Secreted</keyword>
<dbReference type="EMBL" id="LEKV01003391">
    <property type="protein sequence ID" value="KVI00328.1"/>
    <property type="molecule type" value="Genomic_DNA"/>
</dbReference>